<dbReference type="InterPro" id="IPR027417">
    <property type="entry name" value="P-loop_NTPase"/>
</dbReference>
<reference evidence="2" key="1">
    <citation type="journal article" date="2023" name="Commun. Biol.">
        <title>Genome analysis of Parmales, the sister group of diatoms, reveals the evolutionary specialization of diatoms from phago-mixotrophs to photoautotrophs.</title>
        <authorList>
            <person name="Ban H."/>
            <person name="Sato S."/>
            <person name="Yoshikawa S."/>
            <person name="Yamada K."/>
            <person name="Nakamura Y."/>
            <person name="Ichinomiya M."/>
            <person name="Sato N."/>
            <person name="Blanc-Mathieu R."/>
            <person name="Endo H."/>
            <person name="Kuwata A."/>
            <person name="Ogata H."/>
        </authorList>
    </citation>
    <scope>NUCLEOTIDE SEQUENCE [LARGE SCALE GENOMIC DNA]</scope>
    <source>
        <strain evidence="2">NIES 3701</strain>
    </source>
</reference>
<dbReference type="InterPro" id="IPR052736">
    <property type="entry name" value="Stf3_sulfotransferase"/>
</dbReference>
<dbReference type="Pfam" id="PF13469">
    <property type="entry name" value="Sulfotransfer_3"/>
    <property type="match status" value="1"/>
</dbReference>
<dbReference type="OrthoDB" id="429813at2759"/>
<evidence type="ECO:0008006" key="3">
    <source>
        <dbReference type="Google" id="ProtNLM"/>
    </source>
</evidence>
<dbReference type="EMBL" id="BRXY01000350">
    <property type="protein sequence ID" value="GMH89063.1"/>
    <property type="molecule type" value="Genomic_DNA"/>
</dbReference>
<dbReference type="PANTHER" id="PTHR36451">
    <property type="entry name" value="PAPS-DEPENDENT SULFOTRANSFERASE STF3"/>
    <property type="match status" value="1"/>
</dbReference>
<gene>
    <name evidence="1" type="ORF">TrST_g11169</name>
</gene>
<dbReference type="SUPFAM" id="SSF52540">
    <property type="entry name" value="P-loop containing nucleoside triphosphate hydrolases"/>
    <property type="match status" value="1"/>
</dbReference>
<protein>
    <recommendedName>
        <fullName evidence="3">Sulfotransferase</fullName>
    </recommendedName>
</protein>
<dbReference type="PANTHER" id="PTHR36451:SF1">
    <property type="entry name" value="OMEGA-HYDROXY-BETA-DIHYDROMENAQUINONE-9 SULFOTRANSFERASE STF3"/>
    <property type="match status" value="1"/>
</dbReference>
<evidence type="ECO:0000313" key="2">
    <source>
        <dbReference type="Proteomes" id="UP001165085"/>
    </source>
</evidence>
<dbReference type="Proteomes" id="UP001165085">
    <property type="component" value="Unassembled WGS sequence"/>
</dbReference>
<organism evidence="1 2">
    <name type="scientific">Triparma strigata</name>
    <dbReference type="NCBI Taxonomy" id="1606541"/>
    <lineage>
        <taxon>Eukaryota</taxon>
        <taxon>Sar</taxon>
        <taxon>Stramenopiles</taxon>
        <taxon>Ochrophyta</taxon>
        <taxon>Bolidophyceae</taxon>
        <taxon>Parmales</taxon>
        <taxon>Triparmaceae</taxon>
        <taxon>Triparma</taxon>
    </lineage>
</organism>
<name>A0A9W7BLZ7_9STRA</name>
<evidence type="ECO:0000313" key="1">
    <source>
        <dbReference type="EMBL" id="GMH89063.1"/>
    </source>
</evidence>
<dbReference type="AlphaFoldDB" id="A0A9W7BLZ7"/>
<accession>A0A9W7BLZ7</accession>
<proteinExistence type="predicted"/>
<comment type="caution">
    <text evidence="1">The sequence shown here is derived from an EMBL/GenBank/DDBJ whole genome shotgun (WGS) entry which is preliminary data.</text>
</comment>
<keyword evidence="2" id="KW-1185">Reference proteome</keyword>
<sequence>MIKRFIVYPAIFVALAAYILHEAIGRLTEEQFAINGESGNVKIWQMTNQKYPPVMTALNFCISPFAKFIAPLDSHVDLMEKATKETGLSDFGDEASFVPGLKSMIQSVQSGEVTLTGLGRIDAQTTLVKVLKSRLKIEAFWKAHTEIDWAIDVSDPVIIVSMPRTGSTMVHEMLAKTDLFRTLSFYEAADPVVWPEEAKDTRVENAEQFLDMVYWYRPLMKTLHKMKARGVEEERVFEQLIFSDSIDTFYSGESYAKHVAGLNQVEVLKHVKRMLQVLQYQDYRENPGAKPKRWLLKSPPHVGRIEELLEVFPNAQIIHLHRSPSDTMKSFATLGLYAAGAVMNPVPLERAKDIVAMGMEWLENWVAWRRKGEPDRERHFDMLSRQLFIDPKVSLFGVLDFLKVPEKVQQFLKKKDSIWAAPRSGKVVHTFGNLGWSEIEFRQQYKELIREYEHIVGLGDGITFPSLTNP</sequence>
<dbReference type="Gene3D" id="3.40.50.300">
    <property type="entry name" value="P-loop containing nucleotide triphosphate hydrolases"/>
    <property type="match status" value="1"/>
</dbReference>